<gene>
    <name evidence="1" type="ORF">ACFOY2_13165</name>
</gene>
<dbReference type="EMBL" id="JBHSBI010000005">
    <property type="protein sequence ID" value="MFC4008177.1"/>
    <property type="molecule type" value="Genomic_DNA"/>
</dbReference>
<reference evidence="2" key="1">
    <citation type="journal article" date="2019" name="Int. J. Syst. Evol. Microbiol.">
        <title>The Global Catalogue of Microorganisms (GCM) 10K type strain sequencing project: providing services to taxonomists for standard genome sequencing and annotation.</title>
        <authorList>
            <consortium name="The Broad Institute Genomics Platform"/>
            <consortium name="The Broad Institute Genome Sequencing Center for Infectious Disease"/>
            <person name="Wu L."/>
            <person name="Ma J."/>
        </authorList>
    </citation>
    <scope>NUCLEOTIDE SEQUENCE [LARGE SCALE GENOMIC DNA]</scope>
    <source>
        <strain evidence="2">TBRC 1276</strain>
    </source>
</reference>
<protein>
    <submittedName>
        <fullName evidence="1">Uncharacterized protein</fullName>
    </submittedName>
</protein>
<organism evidence="1 2">
    <name type="scientific">Nonomuraea purpurea</name>
    <dbReference type="NCBI Taxonomy" id="1849276"/>
    <lineage>
        <taxon>Bacteria</taxon>
        <taxon>Bacillati</taxon>
        <taxon>Actinomycetota</taxon>
        <taxon>Actinomycetes</taxon>
        <taxon>Streptosporangiales</taxon>
        <taxon>Streptosporangiaceae</taxon>
        <taxon>Nonomuraea</taxon>
    </lineage>
</organism>
<comment type="caution">
    <text evidence="1">The sequence shown here is derived from an EMBL/GenBank/DDBJ whole genome shotgun (WGS) entry which is preliminary data.</text>
</comment>
<evidence type="ECO:0000313" key="1">
    <source>
        <dbReference type="EMBL" id="MFC4008177.1"/>
    </source>
</evidence>
<keyword evidence="2" id="KW-1185">Reference proteome</keyword>
<proteinExistence type="predicted"/>
<dbReference type="Proteomes" id="UP001595851">
    <property type="component" value="Unassembled WGS sequence"/>
</dbReference>
<sequence>MKSAVTARPQLVRTKLSFGRCKDTCRIKVRITNISRKTLFNVKLNATLKANGRKAGACYDYVGTIKPRKVKWASCTVRSHTLADEWTEYLDRRSSFRTQARTNVSYRYYR</sequence>
<name>A0ABV8G2F0_9ACTN</name>
<dbReference type="RefSeq" id="WP_379528255.1">
    <property type="nucleotide sequence ID" value="NZ_JBHSBI010000005.1"/>
</dbReference>
<evidence type="ECO:0000313" key="2">
    <source>
        <dbReference type="Proteomes" id="UP001595851"/>
    </source>
</evidence>
<accession>A0ABV8G2F0</accession>